<protein>
    <submittedName>
        <fullName evidence="2">CRE-PQN-46 protein</fullName>
    </submittedName>
</protein>
<proteinExistence type="predicted"/>
<feature type="region of interest" description="Disordered" evidence="1">
    <location>
        <begin position="93"/>
        <end position="138"/>
    </location>
</feature>
<feature type="compositionally biased region" description="Low complexity" evidence="1">
    <location>
        <begin position="302"/>
        <end position="325"/>
    </location>
</feature>
<feature type="compositionally biased region" description="Pro residues" evidence="1">
    <location>
        <begin position="119"/>
        <end position="133"/>
    </location>
</feature>
<reference evidence="2" key="2">
    <citation type="submission" date="2013-05" db="EMBL/GenBank/DDBJ databases">
        <title>The genome and transcriptome of Haemonchus contortus: a key model parasite for drug and vaccine discovery.</title>
        <authorList>
            <person name="Laing R."/>
            <person name="Kikuchi T."/>
            <person name="Martinelli A."/>
            <person name="Tsai I.J."/>
            <person name="Beech R.N."/>
            <person name="Redman E."/>
            <person name="Holroyd N."/>
            <person name="Bartley D.J."/>
            <person name="Beasley H."/>
            <person name="Britton C."/>
            <person name="Curran D."/>
            <person name="Devaney E."/>
            <person name="Gilabert A."/>
            <person name="Jackson F."/>
            <person name="Hunt M."/>
            <person name="Johnston S."/>
            <person name="Kryukov I."/>
            <person name="Li K."/>
            <person name="Morrison A.A."/>
            <person name="Reid A.J."/>
            <person name="Sargison N."/>
            <person name="Saunders G."/>
            <person name="Wasmuth J.D."/>
            <person name="Wolstenholme A."/>
            <person name="Berriman M."/>
            <person name="Gilleard J.S."/>
            <person name="Cotton J.A."/>
        </authorList>
    </citation>
    <scope>NUCLEOTIDE SEQUENCE [LARGE SCALE GENOMIC DNA]</scope>
    <source>
        <strain evidence="2">ISE/inbred ISE</strain>
    </source>
</reference>
<feature type="region of interest" description="Disordered" evidence="1">
    <location>
        <begin position="368"/>
        <end position="420"/>
    </location>
</feature>
<feature type="compositionally biased region" description="Polar residues" evidence="1">
    <location>
        <begin position="483"/>
        <end position="502"/>
    </location>
</feature>
<organism evidence="2">
    <name type="scientific">Haemonchus contortus</name>
    <name type="common">Barber pole worm</name>
    <dbReference type="NCBI Taxonomy" id="6289"/>
    <lineage>
        <taxon>Eukaryota</taxon>
        <taxon>Metazoa</taxon>
        <taxon>Ecdysozoa</taxon>
        <taxon>Nematoda</taxon>
        <taxon>Chromadorea</taxon>
        <taxon>Rhabditida</taxon>
        <taxon>Rhabditina</taxon>
        <taxon>Rhabditomorpha</taxon>
        <taxon>Strongyloidea</taxon>
        <taxon>Trichostrongylidae</taxon>
        <taxon>Haemonchus</taxon>
    </lineage>
</organism>
<accession>W6NG60</accession>
<feature type="compositionally biased region" description="Low complexity" evidence="1">
    <location>
        <begin position="242"/>
        <end position="275"/>
    </location>
</feature>
<sequence>MIRVPQLMGDFGYQRTVAVAVVILYAYVAAQPGPTFQSTIFDLPAELPSEDYAVLSQMEDLPTQKVPHPLKTKKINKAALNLPAVETTAPAAVQPPPVQPLPAPPALATPAPFTLPTHPTFPPFTLPTHPPFTLPTHPTMAPFTLSGAALPGAATPPPPPFVLPTHPTIAPFTFPTHPTFAPFTFPTHPTFPPFSPSLPFGSQAPTLLPQTEAGQSAQPFGSQTPPQLPQPHTESSLLPFGSQTIPQIPQPQGSQIPQPEPQPQQQFAAQSQLPQTSSLPASPAHSQFTFPPHQTIQSHLFQPSGQPQQQQYGHSEQPQFGQQQQFQQFQQFGQVQQPQVQPQQQQQFGQQQFVQQQVAPAQYQHPFGQHQFTQPGQNQGQQVQPGQTPLPQQQFQQPFPQHQQVQQSQGQQFQQQQGTLQPHELPHQHFFQQQQQQQGPQQHQLFPQQQNGLPQLHLPLQRPEIPPPAKIGQPQQQQEPFQSSIDSQAQQFTKAATNQQQGVPQQRFEQVVVAGSPVGLGAQPQPLPVPQLPQFLSPINVQVQEKAQLVEPSPLDEKTRSTSAVQVEKVSSSTPNRASLWFKDEFDTSACLKNLTSIADKFSAKFPIYLQKTGKDIALAGLIQQRLIECERKQSAGHWDKVDDLLTKISLSKSEESECRGGLIQERISCVNLFNYSCQFIDKAFIFRLVPARITIQEARQAEAGAEKCRKVVRLVKKRLEG</sequence>
<comment type="caution">
    <text evidence="2">The sequence shown here is derived from an EMBL/GenBank/DDBJ whole genome shotgun (WGS) entry which is preliminary data.</text>
</comment>
<dbReference type="AlphaFoldDB" id="W6NG60"/>
<feature type="region of interest" description="Disordered" evidence="1">
    <location>
        <begin position="194"/>
        <end position="325"/>
    </location>
</feature>
<reference evidence="2" key="1">
    <citation type="submission" date="2013-03" db="EMBL/GenBank/DDBJ databases">
        <authorList>
            <person name="Aslett M."/>
        </authorList>
    </citation>
    <scope>NUCLEOTIDE SEQUENCE [LARGE SCALE GENOMIC DNA]</scope>
    <source>
        <strain evidence="2">ISE/inbred ISE</strain>
    </source>
</reference>
<evidence type="ECO:0000313" key="2">
    <source>
        <dbReference type="EMBL" id="CDL94889.1"/>
    </source>
</evidence>
<feature type="compositionally biased region" description="Low complexity" evidence="1">
    <location>
        <begin position="470"/>
        <end position="482"/>
    </location>
</feature>
<feature type="compositionally biased region" description="Pro residues" evidence="1">
    <location>
        <begin position="93"/>
        <end position="107"/>
    </location>
</feature>
<dbReference type="EMBL" id="CAVP010058576">
    <property type="protein sequence ID" value="CDL94889.1"/>
    <property type="molecule type" value="Genomic_DNA"/>
</dbReference>
<feature type="compositionally biased region" description="Polar residues" evidence="1">
    <location>
        <begin position="203"/>
        <end position="236"/>
    </location>
</feature>
<feature type="region of interest" description="Disordered" evidence="1">
    <location>
        <begin position="458"/>
        <end position="502"/>
    </location>
</feature>
<feature type="compositionally biased region" description="Low complexity" evidence="1">
    <location>
        <begin position="108"/>
        <end position="118"/>
    </location>
</feature>
<feature type="compositionally biased region" description="Polar residues" evidence="1">
    <location>
        <begin position="276"/>
        <end position="301"/>
    </location>
</feature>
<name>W6NG60_HAECO</name>
<gene>
    <name evidence="2" type="ORF">HCOI_00601400</name>
</gene>
<evidence type="ECO:0000256" key="1">
    <source>
        <dbReference type="SAM" id="MobiDB-lite"/>
    </source>
</evidence>